<keyword evidence="5" id="KW-1185">Reference proteome</keyword>
<name>A0A5M7BI12_SACHI</name>
<evidence type="ECO:0000259" key="3">
    <source>
        <dbReference type="Pfam" id="PF21725"/>
    </source>
</evidence>
<feature type="coiled-coil region" evidence="1">
    <location>
        <begin position="85"/>
        <end position="157"/>
    </location>
</feature>
<evidence type="ECO:0000313" key="5">
    <source>
        <dbReference type="Proteomes" id="UP000323946"/>
    </source>
</evidence>
<dbReference type="Pfam" id="PF21725">
    <property type="entry name" value="T7SS_signal"/>
    <property type="match status" value="1"/>
</dbReference>
<dbReference type="EMBL" id="VWPH01000013">
    <property type="protein sequence ID" value="KAA5829222.1"/>
    <property type="molecule type" value="Genomic_DNA"/>
</dbReference>
<comment type="caution">
    <text evidence="4">The sequence shown here is derived from an EMBL/GenBank/DDBJ whole genome shotgun (WGS) entry which is preliminary data.</text>
</comment>
<dbReference type="AlphaFoldDB" id="A0A5M7BI12"/>
<organism evidence="4 5">
    <name type="scientific">Saccharopolyspora hirsuta</name>
    <dbReference type="NCBI Taxonomy" id="1837"/>
    <lineage>
        <taxon>Bacteria</taxon>
        <taxon>Bacillati</taxon>
        <taxon>Actinomycetota</taxon>
        <taxon>Actinomycetes</taxon>
        <taxon>Pseudonocardiales</taxon>
        <taxon>Pseudonocardiaceae</taxon>
        <taxon>Saccharopolyspora</taxon>
    </lineage>
</organism>
<feature type="compositionally biased region" description="Basic and acidic residues" evidence="2">
    <location>
        <begin position="380"/>
        <end position="397"/>
    </location>
</feature>
<dbReference type="Proteomes" id="UP000323946">
    <property type="component" value="Unassembled WGS sequence"/>
</dbReference>
<sequence>MAPNPKDEVPGELPAIDETLTTMTKLGTAFENAGQGFQKISTDGWRGATADAFQDYYQQEPPKWFRAADAFTNSANALRQYRDTLAWAQRQAEQACADLEAAEKQSERALAQYENSDATGPFEDPGAAARQQAQAALDDAKNQVEEAAKKAAGVLLKAADEAPPQPGPLTLLGSALGDIGQNVAESVGDFWRGSFEGGLEMIQQLRAITPFDPYNLTHPSQYAENMGNLVASTFAAGKAFVTDPIGTGKAMLGAGIDSFTKDPFGFAGKLAPEVAAGLATGGGSTVGSLGRQAAGKVMDFFGDMRKAGAGQLDDLPHPNAGPWAWPDYEPPVRNPDVGPRYEPYDGHEFGPKGSDWAPEPEPQADPTPDRADAPEPDSPEPDRSPVDDPGPRELDAWAKAQLEKIEWEKANLSARLDEGPPLAEREKINADMNKLLAKERAILKRFGH</sequence>
<evidence type="ECO:0000256" key="2">
    <source>
        <dbReference type="SAM" id="MobiDB-lite"/>
    </source>
</evidence>
<proteinExistence type="predicted"/>
<dbReference type="InterPro" id="IPR049082">
    <property type="entry name" value="T7SS_signal"/>
</dbReference>
<dbReference type="SMR" id="A0A5M7BI12"/>
<feature type="domain" description="Putative T7SS secretion signal" evidence="3">
    <location>
        <begin position="4"/>
        <end position="166"/>
    </location>
</feature>
<dbReference type="RefSeq" id="WP_150069506.1">
    <property type="nucleotide sequence ID" value="NZ_VWPH01000013.1"/>
</dbReference>
<dbReference type="OrthoDB" id="5194739at2"/>
<evidence type="ECO:0000313" key="4">
    <source>
        <dbReference type="EMBL" id="KAA5829222.1"/>
    </source>
</evidence>
<evidence type="ECO:0000256" key="1">
    <source>
        <dbReference type="SAM" id="Coils"/>
    </source>
</evidence>
<accession>A0A5M7BI12</accession>
<feature type="region of interest" description="Disordered" evidence="2">
    <location>
        <begin position="321"/>
        <end position="397"/>
    </location>
</feature>
<protein>
    <recommendedName>
        <fullName evidence="3">Putative T7SS secretion signal domain-containing protein</fullName>
    </recommendedName>
</protein>
<reference evidence="4 5" key="1">
    <citation type="submission" date="2019-09" db="EMBL/GenBank/DDBJ databases">
        <title>Draft genome sequence of the thermophilic Saccharopolyspora hirsuta VKM Ac-666T.</title>
        <authorList>
            <person name="Lobastova T.G."/>
            <person name="Fokina V."/>
            <person name="Bragin E.Y."/>
            <person name="Shtratnikova V.Y."/>
            <person name="Starodumova I.P."/>
            <person name="Tarlachkov S.V."/>
            <person name="Donova M.V."/>
        </authorList>
    </citation>
    <scope>NUCLEOTIDE SEQUENCE [LARGE SCALE GENOMIC DNA]</scope>
    <source>
        <strain evidence="4 5">VKM Ac-666</strain>
    </source>
</reference>
<keyword evidence="1" id="KW-0175">Coiled coil</keyword>
<gene>
    <name evidence="4" type="ORF">F1721_26520</name>
</gene>